<organism evidence="1 2">
    <name type="scientific">Tetranychus urticae</name>
    <name type="common">Two-spotted spider mite</name>
    <dbReference type="NCBI Taxonomy" id="32264"/>
    <lineage>
        <taxon>Eukaryota</taxon>
        <taxon>Metazoa</taxon>
        <taxon>Ecdysozoa</taxon>
        <taxon>Arthropoda</taxon>
        <taxon>Chelicerata</taxon>
        <taxon>Arachnida</taxon>
        <taxon>Acari</taxon>
        <taxon>Acariformes</taxon>
        <taxon>Trombidiformes</taxon>
        <taxon>Prostigmata</taxon>
        <taxon>Eleutherengona</taxon>
        <taxon>Raphignathae</taxon>
        <taxon>Tetranychoidea</taxon>
        <taxon>Tetranychidae</taxon>
        <taxon>Tetranychus</taxon>
    </lineage>
</organism>
<proteinExistence type="predicted"/>
<keyword evidence="2" id="KW-1185">Reference proteome</keyword>
<protein>
    <submittedName>
        <fullName evidence="1">Uncharacterized protein</fullName>
    </submittedName>
</protein>
<accession>T1L4J6</accession>
<dbReference type="EnsemblMetazoa" id="tetur39g00260.1">
    <property type="protein sequence ID" value="tetur39g00260.1"/>
    <property type="gene ID" value="tetur39g00260"/>
</dbReference>
<evidence type="ECO:0000313" key="1">
    <source>
        <dbReference type="EnsemblMetazoa" id="tetur39g00260.1"/>
    </source>
</evidence>
<reference evidence="1" key="2">
    <citation type="submission" date="2015-06" db="UniProtKB">
        <authorList>
            <consortium name="EnsemblMetazoa"/>
        </authorList>
    </citation>
    <scope>IDENTIFICATION</scope>
</reference>
<reference evidence="2" key="1">
    <citation type="submission" date="2011-08" db="EMBL/GenBank/DDBJ databases">
        <authorList>
            <person name="Rombauts S."/>
        </authorList>
    </citation>
    <scope>NUCLEOTIDE SEQUENCE</scope>
    <source>
        <strain evidence="2">London</strain>
    </source>
</reference>
<dbReference type="Proteomes" id="UP000015104">
    <property type="component" value="Unassembled WGS sequence"/>
</dbReference>
<name>T1L4J6_TETUR</name>
<dbReference type="EMBL" id="CAEY01001102">
    <property type="status" value="NOT_ANNOTATED_CDS"/>
    <property type="molecule type" value="Genomic_DNA"/>
</dbReference>
<evidence type="ECO:0000313" key="2">
    <source>
        <dbReference type="Proteomes" id="UP000015104"/>
    </source>
</evidence>
<sequence>MIANRQVTCRTSPSLTAPYWVQKLTLLLDGANLTLPRPAIGSHALIGSSLGFKWDD</sequence>
<dbReference type="AlphaFoldDB" id="T1L4J6"/>
<dbReference type="HOGENOM" id="CLU_3016845_0_0_1"/>